<evidence type="ECO:0000256" key="3">
    <source>
        <dbReference type="ARBA" id="ARBA00007598"/>
    </source>
</evidence>
<evidence type="ECO:0000313" key="14">
    <source>
        <dbReference type="Proteomes" id="UP000694724"/>
    </source>
</evidence>
<dbReference type="InterPro" id="IPR008927">
    <property type="entry name" value="6-PGluconate_DH-like_C_sf"/>
</dbReference>
<dbReference type="Gene3D" id="1.10.1040.10">
    <property type="entry name" value="N-(1-d-carboxylethyl)-l-norvaline Dehydrogenase, domain 2"/>
    <property type="match status" value="1"/>
</dbReference>
<dbReference type="InterPro" id="IPR051265">
    <property type="entry name" value="HIBADH-related_NP60_sf"/>
</dbReference>
<dbReference type="SUPFAM" id="SSF48179">
    <property type="entry name" value="6-phosphogluconate dehydrogenase C-terminal domain-like"/>
    <property type="match status" value="1"/>
</dbReference>
<feature type="compositionally biased region" description="Basic and acidic residues" evidence="11">
    <location>
        <begin position="158"/>
        <end position="178"/>
    </location>
</feature>
<evidence type="ECO:0000256" key="11">
    <source>
        <dbReference type="SAM" id="MobiDB-lite"/>
    </source>
</evidence>
<dbReference type="GO" id="GO:0005694">
    <property type="term" value="C:chromosome"/>
    <property type="evidence" value="ECO:0007669"/>
    <property type="project" value="UniProtKB-SubCell"/>
</dbReference>
<feature type="domain" description="PWWP" evidence="12">
    <location>
        <begin position="10"/>
        <end position="62"/>
    </location>
</feature>
<dbReference type="InterPro" id="IPR035501">
    <property type="entry name" value="GLYR1_PWWP"/>
</dbReference>
<dbReference type="Pfam" id="PF03446">
    <property type="entry name" value="NAD_binding_2"/>
    <property type="match status" value="1"/>
</dbReference>
<dbReference type="FunFam" id="3.40.50.720:FF:000058">
    <property type="entry name" value="Putative oxidoreductase GLYR1 homolog"/>
    <property type="match status" value="1"/>
</dbReference>
<feature type="region of interest" description="Disordered" evidence="11">
    <location>
        <begin position="88"/>
        <end position="185"/>
    </location>
</feature>
<evidence type="ECO:0000256" key="2">
    <source>
        <dbReference type="ARBA" id="ARBA00004286"/>
    </source>
</evidence>
<evidence type="ECO:0000256" key="1">
    <source>
        <dbReference type="ARBA" id="ARBA00004123"/>
    </source>
</evidence>
<dbReference type="GO" id="GO:0003677">
    <property type="term" value="F:DNA binding"/>
    <property type="evidence" value="ECO:0007669"/>
    <property type="project" value="UniProtKB-ARBA"/>
</dbReference>
<sequence>MLTLCVFSRGKLGRYPPWPGKIVNPPKDLKKPRGKKCFFVKFFGTEDHAWIKVEQLKPYHAHKEEMIKINKGKRFQQAVDAVEEFLRRAKGKDQTSSHNSADDKNRRNSSEERSRPNSGDEKRKLSLSEGKVKKNMGEGKKRVSSGSSERGSKSPLKRAQEQSPRKRGRPPKDEKDLTIPESSTVKGVMAGPMAAFKWQPTVSEPVKDADPHFHHFLLSQTEKCDLFIQEGARLGRTPAEVVSTCDITFACVSDPKAAKDLVLGPSGVLQGIRPGKCYVDMSTVDADTVTELAQVIVSRGGRFLEAPVSGNQQLSNDGMLVILAAGDRGLYEDCSSCFQAMGKTSFFLGEVGNAAKMMLIVNMVQGSFMATIAEGLTLAQVTGQSQQTLLDILNQGQLASIFLDQKCQNILQGNFKPDFYLKYIQKDLRLAIALGDAVNHPTPMAAAANEVYKRAKALDQSDNDMSAVYRAYIH</sequence>
<dbReference type="CDD" id="cd05836">
    <property type="entry name" value="PWWP_GLYR1"/>
    <property type="match status" value="1"/>
</dbReference>
<name>A0A8D1S2L0_PIG</name>
<dbReference type="GO" id="GO:0050661">
    <property type="term" value="F:NADP binding"/>
    <property type="evidence" value="ECO:0007669"/>
    <property type="project" value="InterPro"/>
</dbReference>
<accession>A0A8D1S2L0</accession>
<evidence type="ECO:0000256" key="4">
    <source>
        <dbReference type="ARBA" id="ARBA00022454"/>
    </source>
</evidence>
<dbReference type="GO" id="GO:0003682">
    <property type="term" value="F:chromatin binding"/>
    <property type="evidence" value="ECO:0007669"/>
    <property type="project" value="UniProtKB-ARBA"/>
</dbReference>
<dbReference type="SMART" id="SM00293">
    <property type="entry name" value="PWWP"/>
    <property type="match status" value="1"/>
</dbReference>
<keyword evidence="5" id="KW-0539">Nucleus</keyword>
<dbReference type="Pfam" id="PF14833">
    <property type="entry name" value="NAD_binding_11"/>
    <property type="match status" value="1"/>
</dbReference>
<dbReference type="InterPro" id="IPR000313">
    <property type="entry name" value="PWWP_dom"/>
</dbReference>
<evidence type="ECO:0000313" key="13">
    <source>
        <dbReference type="Ensembl" id="ENSSSCP00055044201.1"/>
    </source>
</evidence>
<feature type="compositionally biased region" description="Basic and acidic residues" evidence="11">
    <location>
        <begin position="88"/>
        <end position="141"/>
    </location>
</feature>
<dbReference type="Ensembl" id="ENSSSCT00055055380.1">
    <property type="protein sequence ID" value="ENSSSCP00055044201.1"/>
    <property type="gene ID" value="ENSSSCG00055027879.1"/>
</dbReference>
<reference evidence="13" key="1">
    <citation type="submission" date="2025-05" db="UniProtKB">
        <authorList>
            <consortium name="Ensembl"/>
        </authorList>
    </citation>
    <scope>IDENTIFICATION</scope>
</reference>
<evidence type="ECO:0000259" key="12">
    <source>
        <dbReference type="PROSITE" id="PS50812"/>
    </source>
</evidence>
<evidence type="ECO:0000256" key="8">
    <source>
        <dbReference type="ARBA" id="ARBA00034140"/>
    </source>
</evidence>
<dbReference type="Proteomes" id="UP000694722">
    <property type="component" value="Unplaced"/>
</dbReference>
<comment type="subunit">
    <text evidence="10">Homotetramere. Interacts with MAPK14. Interacts with KDM1B at nucleosomes; this interaction stimulates H3K4me1 and H3K4me2 demethylation. Binds to mononucleosomes. Interacts with GATA4; the interaction is required for a synergistic activation of GATA4 target genes transcription.</text>
</comment>
<dbReference type="GO" id="GO:0005634">
    <property type="term" value="C:nucleus"/>
    <property type="evidence" value="ECO:0007669"/>
    <property type="project" value="UniProtKB-SubCell"/>
</dbReference>
<dbReference type="AlphaFoldDB" id="A0A8D1S2L0"/>
<dbReference type="FunFam" id="2.30.30.140:FF:000027">
    <property type="entry name" value="putative oxidoreductase GLYR1 isoform X1"/>
    <property type="match status" value="1"/>
</dbReference>
<dbReference type="Pfam" id="PF00855">
    <property type="entry name" value="PWWP"/>
    <property type="match status" value="1"/>
</dbReference>
<dbReference type="Ensembl" id="ENSSSCT00040031902.1">
    <property type="protein sequence ID" value="ENSSSCP00040013242.1"/>
    <property type="gene ID" value="ENSSSCG00040023438.1"/>
</dbReference>
<dbReference type="InterPro" id="IPR036291">
    <property type="entry name" value="NAD(P)-bd_dom_sf"/>
</dbReference>
<dbReference type="InterPro" id="IPR029154">
    <property type="entry name" value="HIBADH-like_NADP-bd"/>
</dbReference>
<dbReference type="InterPro" id="IPR006115">
    <property type="entry name" value="6PGDH_NADP-bd"/>
</dbReference>
<keyword evidence="4" id="KW-0158">Chromosome</keyword>
<comment type="similarity">
    <text evidence="3">Belongs to the HIBADH-related family. NP60 subfamily.</text>
</comment>
<protein>
    <recommendedName>
        <fullName evidence="8">Cytokine-like nuclear factor N-PAC</fullName>
    </recommendedName>
    <alternativeName>
        <fullName evidence="6">Glyoxylate reductase 1 homolog</fullName>
    </alternativeName>
    <alternativeName>
        <fullName evidence="7">Nuclear protein NP60</fullName>
    </alternativeName>
    <alternativeName>
        <fullName evidence="9">Putative oxidoreductase GLYR1</fullName>
    </alternativeName>
</protein>
<evidence type="ECO:0000256" key="10">
    <source>
        <dbReference type="ARBA" id="ARBA00047108"/>
    </source>
</evidence>
<dbReference type="PANTHER" id="PTHR43580:SF2">
    <property type="entry name" value="CYTOKINE-LIKE NUCLEAR FACTOR N-PAC"/>
    <property type="match status" value="1"/>
</dbReference>
<evidence type="ECO:0000256" key="9">
    <source>
        <dbReference type="ARBA" id="ARBA00034145"/>
    </source>
</evidence>
<dbReference type="InterPro" id="IPR013328">
    <property type="entry name" value="6PGD_dom2"/>
</dbReference>
<proteinExistence type="inferred from homology"/>
<organism evidence="13 14">
    <name type="scientific">Sus scrofa</name>
    <name type="common">Pig</name>
    <dbReference type="NCBI Taxonomy" id="9823"/>
    <lineage>
        <taxon>Eukaryota</taxon>
        <taxon>Metazoa</taxon>
        <taxon>Chordata</taxon>
        <taxon>Craniata</taxon>
        <taxon>Vertebrata</taxon>
        <taxon>Euteleostomi</taxon>
        <taxon>Mammalia</taxon>
        <taxon>Eutheria</taxon>
        <taxon>Laurasiatheria</taxon>
        <taxon>Artiodactyla</taxon>
        <taxon>Suina</taxon>
        <taxon>Suidae</taxon>
        <taxon>Sus</taxon>
    </lineage>
</organism>
<dbReference type="Proteomes" id="UP000694724">
    <property type="component" value="Unplaced"/>
</dbReference>
<dbReference type="SUPFAM" id="SSF63748">
    <property type="entry name" value="Tudor/PWWP/MBT"/>
    <property type="match status" value="1"/>
</dbReference>
<dbReference type="FunFam" id="1.10.1040.10:FF:000011">
    <property type="entry name" value="putative oxidoreductase GLYR1 isoform X1"/>
    <property type="match status" value="1"/>
</dbReference>
<comment type="subcellular location">
    <subcellularLocation>
        <location evidence="2">Chromosome</location>
    </subcellularLocation>
    <subcellularLocation>
        <location evidence="1">Nucleus</location>
    </subcellularLocation>
</comment>
<evidence type="ECO:0000256" key="5">
    <source>
        <dbReference type="ARBA" id="ARBA00023242"/>
    </source>
</evidence>
<dbReference type="SUPFAM" id="SSF51735">
    <property type="entry name" value="NAD(P)-binding Rossmann-fold domains"/>
    <property type="match status" value="1"/>
</dbReference>
<dbReference type="GO" id="GO:0051287">
    <property type="term" value="F:NAD binding"/>
    <property type="evidence" value="ECO:0007669"/>
    <property type="project" value="InterPro"/>
</dbReference>
<evidence type="ECO:0000256" key="6">
    <source>
        <dbReference type="ARBA" id="ARBA00030287"/>
    </source>
</evidence>
<dbReference type="Gene3D" id="3.40.50.720">
    <property type="entry name" value="NAD(P)-binding Rossmann-like Domain"/>
    <property type="match status" value="1"/>
</dbReference>
<dbReference type="PANTHER" id="PTHR43580">
    <property type="entry name" value="OXIDOREDUCTASE GLYR1-RELATED"/>
    <property type="match status" value="1"/>
</dbReference>
<evidence type="ECO:0000256" key="7">
    <source>
        <dbReference type="ARBA" id="ARBA00032038"/>
    </source>
</evidence>
<dbReference type="PROSITE" id="PS50812">
    <property type="entry name" value="PWWP"/>
    <property type="match status" value="1"/>
</dbReference>
<dbReference type="Gene3D" id="2.30.30.140">
    <property type="match status" value="1"/>
</dbReference>